<comment type="caution">
    <text evidence="2">The sequence shown here is derived from an EMBL/GenBank/DDBJ whole genome shotgun (WGS) entry which is preliminary data.</text>
</comment>
<dbReference type="InterPro" id="IPR038765">
    <property type="entry name" value="Papain-like_cys_pep_sf"/>
</dbReference>
<evidence type="ECO:0000313" key="2">
    <source>
        <dbReference type="EMBL" id="ORY47906.1"/>
    </source>
</evidence>
<organism evidence="2 3">
    <name type="scientific">Rhizoclosmatium globosum</name>
    <dbReference type="NCBI Taxonomy" id="329046"/>
    <lineage>
        <taxon>Eukaryota</taxon>
        <taxon>Fungi</taxon>
        <taxon>Fungi incertae sedis</taxon>
        <taxon>Chytridiomycota</taxon>
        <taxon>Chytridiomycota incertae sedis</taxon>
        <taxon>Chytridiomycetes</taxon>
        <taxon>Chytridiales</taxon>
        <taxon>Chytriomycetaceae</taxon>
        <taxon>Rhizoclosmatium</taxon>
    </lineage>
</organism>
<dbReference type="SUPFAM" id="SSF54001">
    <property type="entry name" value="Cysteine proteinases"/>
    <property type="match status" value="1"/>
</dbReference>
<protein>
    <submittedName>
        <fullName evidence="2">Cysteine proteinase</fullName>
    </submittedName>
</protein>
<dbReference type="GO" id="GO:0016407">
    <property type="term" value="F:acetyltransferase activity"/>
    <property type="evidence" value="ECO:0007669"/>
    <property type="project" value="InterPro"/>
</dbReference>
<comment type="similarity">
    <text evidence="1">Belongs to the arylamine N-acetyltransferase family.</text>
</comment>
<dbReference type="InterPro" id="IPR001447">
    <property type="entry name" value="Arylamine_N-AcTrfase"/>
</dbReference>
<dbReference type="PANTHER" id="PTHR11786:SF0">
    <property type="entry name" value="ARYLAMINE N-ACETYLTRANSFERASE 4-RELATED"/>
    <property type="match status" value="1"/>
</dbReference>
<dbReference type="PANTHER" id="PTHR11786">
    <property type="entry name" value="N-HYDROXYARYLAMINE O-ACETYLTRANSFERASE"/>
    <property type="match status" value="1"/>
</dbReference>
<evidence type="ECO:0000313" key="3">
    <source>
        <dbReference type="Proteomes" id="UP000193642"/>
    </source>
</evidence>
<dbReference type="EMBL" id="MCGO01000013">
    <property type="protein sequence ID" value="ORY47906.1"/>
    <property type="molecule type" value="Genomic_DNA"/>
</dbReference>
<proteinExistence type="inferred from homology"/>
<sequence>MLTKSEIDQYIGRLHLAAETDLSPSLSLLRKIQESHLTRIPFENLSVHIPINSTLDESTPIPLRKGPKPSLDPKVLFNKIILGTRGGFCFELNGLLWYLLKALGFNSTMSPAFTSTDPGEFTKFVSHAVVLVHVEGSWWMVDVGYGGGGCSAPMKLEHNYRGSGFGGELFRIREVDDDRVVECGEWVLERIDGETAEWDEASRFGVHCELGSLEETCFLASSSVERGQPRGIGMFLADGEGGRKTFGAHGKDPVDGSFVENETVVGYFNRWKRDFSSQAFKCFREERVEIASLMNAKIVWEREFGVIL</sequence>
<evidence type="ECO:0000256" key="1">
    <source>
        <dbReference type="ARBA" id="ARBA00006547"/>
    </source>
</evidence>
<reference evidence="2 3" key="1">
    <citation type="submission" date="2016-07" db="EMBL/GenBank/DDBJ databases">
        <title>Pervasive Adenine N6-methylation of Active Genes in Fungi.</title>
        <authorList>
            <consortium name="DOE Joint Genome Institute"/>
            <person name="Mondo S.J."/>
            <person name="Dannebaum R.O."/>
            <person name="Kuo R.C."/>
            <person name="Labutti K."/>
            <person name="Haridas S."/>
            <person name="Kuo A."/>
            <person name="Salamov A."/>
            <person name="Ahrendt S.R."/>
            <person name="Lipzen A."/>
            <person name="Sullivan W."/>
            <person name="Andreopoulos W.B."/>
            <person name="Clum A."/>
            <person name="Lindquist E."/>
            <person name="Daum C."/>
            <person name="Ramamoorthy G.K."/>
            <person name="Gryganskyi A."/>
            <person name="Culley D."/>
            <person name="Magnuson J.K."/>
            <person name="James T.Y."/>
            <person name="O'Malley M.A."/>
            <person name="Stajich J.E."/>
            <person name="Spatafora J.W."/>
            <person name="Visel A."/>
            <person name="Grigoriev I.V."/>
        </authorList>
    </citation>
    <scope>NUCLEOTIDE SEQUENCE [LARGE SCALE GENOMIC DNA]</scope>
    <source>
        <strain evidence="2 3">JEL800</strain>
    </source>
</reference>
<gene>
    <name evidence="2" type="ORF">BCR33DRAFT_81256</name>
</gene>
<accession>A0A1Y2CLR4</accession>
<dbReference type="Pfam" id="PF00797">
    <property type="entry name" value="Acetyltransf_2"/>
    <property type="match status" value="1"/>
</dbReference>
<dbReference type="OrthoDB" id="2113057at2759"/>
<keyword evidence="3" id="KW-1185">Reference proteome</keyword>
<dbReference type="AlphaFoldDB" id="A0A1Y2CLR4"/>
<dbReference type="Gene3D" id="3.30.2140.20">
    <property type="match status" value="1"/>
</dbReference>
<dbReference type="InterPro" id="IPR053710">
    <property type="entry name" value="Arylamine_NAT_domain_sf"/>
</dbReference>
<dbReference type="Proteomes" id="UP000193642">
    <property type="component" value="Unassembled WGS sequence"/>
</dbReference>
<name>A0A1Y2CLR4_9FUNG</name>
<dbReference type="STRING" id="329046.A0A1Y2CLR4"/>